<dbReference type="Gene3D" id="1.10.20.10">
    <property type="entry name" value="Histone, subunit A"/>
    <property type="match status" value="1"/>
</dbReference>
<feature type="region of interest" description="Disordered" evidence="3">
    <location>
        <begin position="100"/>
        <end position="133"/>
    </location>
</feature>
<dbReference type="Proteomes" id="UP000238350">
    <property type="component" value="Unassembled WGS sequence"/>
</dbReference>
<dbReference type="GeneID" id="36514324"/>
<dbReference type="PANTHER" id="PTHR10252">
    <property type="entry name" value="HISTONE-LIKE TRANSCRIPTION FACTOR CCAAT-RELATED"/>
    <property type="match status" value="1"/>
</dbReference>
<sequence length="133" mass="14582">MSSSEGTGKTPARLPLARIKRIVKQDQDIAMISTAAVQTLSAAVQVFVGHFTEQALFEARSNGRTRLTYADFAGAVAHQDELDFLSSIVPQTMSYAQIKQKRDQVGFDEPADAEPFEPQPEEQEPEGPEEGTE</sequence>
<evidence type="ECO:0000313" key="5">
    <source>
        <dbReference type="EMBL" id="PRT52955.1"/>
    </source>
</evidence>
<comment type="subcellular location">
    <subcellularLocation>
        <location evidence="1">Nucleus</location>
    </subcellularLocation>
</comment>
<dbReference type="GO" id="GO:0046982">
    <property type="term" value="F:protein heterodimerization activity"/>
    <property type="evidence" value="ECO:0007669"/>
    <property type="project" value="InterPro"/>
</dbReference>
<dbReference type="Pfam" id="PF00808">
    <property type="entry name" value="CBFD_NFYB_HMF"/>
    <property type="match status" value="1"/>
</dbReference>
<evidence type="ECO:0000256" key="3">
    <source>
        <dbReference type="SAM" id="MobiDB-lite"/>
    </source>
</evidence>
<gene>
    <name evidence="5" type="ORF">B9G98_00575</name>
</gene>
<protein>
    <submittedName>
        <fullName evidence="5">DNA polymerase epsilon subunit C</fullName>
    </submittedName>
</protein>
<dbReference type="PANTHER" id="PTHR10252:SF54">
    <property type="entry name" value="CHROMATIN ACCESSIBILITY COMPLEX PROTEIN 1"/>
    <property type="match status" value="1"/>
</dbReference>
<dbReference type="InterPro" id="IPR003958">
    <property type="entry name" value="CBFA_NFYB_domain"/>
</dbReference>
<comment type="caution">
    <text evidence="5">The sequence shown here is derived from an EMBL/GenBank/DDBJ whole genome shotgun (WGS) entry which is preliminary data.</text>
</comment>
<reference evidence="5 6" key="1">
    <citation type="submission" date="2017-04" db="EMBL/GenBank/DDBJ databases">
        <title>Genome sequencing of [Candida] sorbophila.</title>
        <authorList>
            <person name="Ahn J.O."/>
        </authorList>
    </citation>
    <scope>NUCLEOTIDE SEQUENCE [LARGE SCALE GENOMIC DNA]</scope>
    <source>
        <strain evidence="5 6">DS02</strain>
    </source>
</reference>
<evidence type="ECO:0000259" key="4">
    <source>
        <dbReference type="Pfam" id="PF00808"/>
    </source>
</evidence>
<feature type="domain" description="Transcription factor CBF/NF-Y/archaeal histone" evidence="4">
    <location>
        <begin position="12"/>
        <end position="76"/>
    </location>
</feature>
<evidence type="ECO:0000256" key="2">
    <source>
        <dbReference type="ARBA" id="ARBA00023242"/>
    </source>
</evidence>
<name>A0A2T0FDB8_9ASCO</name>
<feature type="compositionally biased region" description="Acidic residues" evidence="3">
    <location>
        <begin position="109"/>
        <end position="133"/>
    </location>
</feature>
<evidence type="ECO:0000313" key="6">
    <source>
        <dbReference type="Proteomes" id="UP000238350"/>
    </source>
</evidence>
<proteinExistence type="predicted"/>
<accession>A0A2T0FDB8</accession>
<keyword evidence="2" id="KW-0539">Nucleus</keyword>
<dbReference type="EMBL" id="NDIQ01000001">
    <property type="protein sequence ID" value="PRT52955.1"/>
    <property type="molecule type" value="Genomic_DNA"/>
</dbReference>
<dbReference type="GO" id="GO:0006261">
    <property type="term" value="P:DNA-templated DNA replication"/>
    <property type="evidence" value="ECO:0007669"/>
    <property type="project" value="TreeGrafter"/>
</dbReference>
<dbReference type="InterPro" id="IPR050568">
    <property type="entry name" value="Transcr_DNA_Rep_Reg"/>
</dbReference>
<dbReference type="STRING" id="45607.A0A2T0FDB8"/>
<keyword evidence="6" id="KW-1185">Reference proteome</keyword>
<organism evidence="5 6">
    <name type="scientific">Wickerhamiella sorbophila</name>
    <dbReference type="NCBI Taxonomy" id="45607"/>
    <lineage>
        <taxon>Eukaryota</taxon>
        <taxon>Fungi</taxon>
        <taxon>Dikarya</taxon>
        <taxon>Ascomycota</taxon>
        <taxon>Saccharomycotina</taxon>
        <taxon>Dipodascomycetes</taxon>
        <taxon>Dipodascales</taxon>
        <taxon>Trichomonascaceae</taxon>
        <taxon>Wickerhamiella</taxon>
    </lineage>
</organism>
<evidence type="ECO:0000256" key="1">
    <source>
        <dbReference type="ARBA" id="ARBA00004123"/>
    </source>
</evidence>
<dbReference type="SUPFAM" id="SSF47113">
    <property type="entry name" value="Histone-fold"/>
    <property type="match status" value="1"/>
</dbReference>
<dbReference type="InterPro" id="IPR009072">
    <property type="entry name" value="Histone-fold"/>
</dbReference>
<dbReference type="OrthoDB" id="636685at2759"/>
<dbReference type="AlphaFoldDB" id="A0A2T0FDB8"/>
<dbReference type="GO" id="GO:0008623">
    <property type="term" value="C:CHRAC"/>
    <property type="evidence" value="ECO:0007669"/>
    <property type="project" value="TreeGrafter"/>
</dbReference>
<dbReference type="RefSeq" id="XP_024662901.1">
    <property type="nucleotide sequence ID" value="XM_024807133.1"/>
</dbReference>